<dbReference type="HAMAP" id="MF_00379">
    <property type="entry name" value="GTPase_MnmE"/>
    <property type="match status" value="1"/>
</dbReference>
<evidence type="ECO:0000259" key="12">
    <source>
        <dbReference type="PROSITE" id="PS51709"/>
    </source>
</evidence>
<protein>
    <recommendedName>
        <fullName evidence="10">tRNA modification GTPase MnmE</fullName>
        <ecNumber evidence="10">3.6.-.-</ecNumber>
    </recommendedName>
</protein>
<keyword evidence="3 10" id="KW-0819">tRNA processing</keyword>
<feature type="binding site" evidence="10">
    <location>
        <position position="233"/>
    </location>
    <ligand>
        <name>K(+)</name>
        <dbReference type="ChEBI" id="CHEBI:29103"/>
    </ligand>
</feature>
<keyword evidence="7 10" id="KW-0460">Magnesium</keyword>
<dbReference type="GO" id="GO:0003924">
    <property type="term" value="F:GTPase activity"/>
    <property type="evidence" value="ECO:0007669"/>
    <property type="project" value="UniProtKB-UniRule"/>
</dbReference>
<dbReference type="Pfam" id="PF01926">
    <property type="entry name" value="MMR_HSR1"/>
    <property type="match status" value="1"/>
</dbReference>
<name>A0AAU8HXA8_9FIRM</name>
<comment type="subcellular location">
    <subcellularLocation>
        <location evidence="10">Cytoplasm</location>
    </subcellularLocation>
</comment>
<dbReference type="Gene3D" id="3.30.1360.120">
    <property type="entry name" value="Probable tRNA modification gtpase trme, domain 1"/>
    <property type="match status" value="1"/>
</dbReference>
<dbReference type="InterPro" id="IPR031168">
    <property type="entry name" value="G_TrmE"/>
</dbReference>
<dbReference type="PANTHER" id="PTHR42714">
    <property type="entry name" value="TRNA MODIFICATION GTPASE GTPBP3"/>
    <property type="match status" value="1"/>
</dbReference>
<feature type="binding site" evidence="10">
    <location>
        <position position="88"/>
    </location>
    <ligand>
        <name>(6S)-5-formyl-5,6,7,8-tetrahydrofolate</name>
        <dbReference type="ChEBI" id="CHEBI:57457"/>
    </ligand>
</feature>
<dbReference type="NCBIfam" id="TIGR00231">
    <property type="entry name" value="small_GTP"/>
    <property type="match status" value="1"/>
</dbReference>
<dbReference type="EC" id="3.6.-.-" evidence="10"/>
<proteinExistence type="inferred from homology"/>
<dbReference type="InterPro" id="IPR005225">
    <property type="entry name" value="Small_GTP-bd"/>
</dbReference>
<dbReference type="Gene3D" id="3.40.50.300">
    <property type="entry name" value="P-loop containing nucleotide triphosphate hydrolases"/>
    <property type="match status" value="1"/>
</dbReference>
<comment type="similarity">
    <text evidence="1 10 11">Belongs to the TRAFAC class TrmE-Era-EngA-EngB-Septin-like GTPase superfamily. TrmE GTPase family.</text>
</comment>
<sequence length="461" mass="50496">MLLVADTIAAIGTALGQSGIAIVRVSGPDSLKTVDKYFISPKKNKVTKMDKNTINYGHFHDENGEVIDEVLVSVFKAPFSYTGEDVVEINCHGGQIPIKKILTKVLESGIRLAEPGEFTKRAFLNGKLDLSQAEAVMDLISAKTDLSHDMANKQAAGNLSTEVKKVRDKILEVLANIEATIDYPDEQFDSMSVEQMVSKLSEVEGRIQNLLKTATTGKLVREGIKTVIIGEPNVGKSSLLNALTKENRAIVTDIPGTTRDVLQENINVKGVPLVVLDTAGIRETSDKVEKIGVKRTKEYINTSDLVLYVIDGSQNWSKENDLILELIKTKPRIVIINKSDLPQSVDIEIVKGKVDCDVLAISAEKSKGITQLEDRILGLFEVGNIKDSSHEVTISNIRHEMALKDAKSSLEDSINALKCENPVDIVSIDIKDAWQSLGKITGESLSQNLIDEIFSRFCLGK</sequence>
<dbReference type="GO" id="GO:0046872">
    <property type="term" value="F:metal ion binding"/>
    <property type="evidence" value="ECO:0007669"/>
    <property type="project" value="UniProtKB-KW"/>
</dbReference>
<evidence type="ECO:0000256" key="11">
    <source>
        <dbReference type="RuleBase" id="RU003313"/>
    </source>
</evidence>
<comment type="function">
    <text evidence="10">Exhibits a very high intrinsic GTPase hydrolysis rate. Involved in the addition of a carboxymethylaminomethyl (cmnm) group at the wobble position (U34) of certain tRNAs, forming tRNA-cmnm(5)s(2)U34.</text>
</comment>
<feature type="binding site" evidence="10">
    <location>
        <position position="24"/>
    </location>
    <ligand>
        <name>(6S)-5-formyl-5,6,7,8-tetrahydrofolate</name>
        <dbReference type="ChEBI" id="CHEBI:57457"/>
    </ligand>
</feature>
<comment type="subunit">
    <text evidence="10">Homodimer. Heterotetramer of two MnmE and two MnmG subunits.</text>
</comment>
<evidence type="ECO:0000256" key="8">
    <source>
        <dbReference type="ARBA" id="ARBA00022958"/>
    </source>
</evidence>
<feature type="binding site" evidence="10">
    <location>
        <position position="258"/>
    </location>
    <ligand>
        <name>Mg(2+)</name>
        <dbReference type="ChEBI" id="CHEBI:18420"/>
    </ligand>
</feature>
<evidence type="ECO:0000256" key="1">
    <source>
        <dbReference type="ARBA" id="ARBA00011043"/>
    </source>
</evidence>
<accession>A0AAU8HXA8</accession>
<feature type="binding site" evidence="10">
    <location>
        <begin position="233"/>
        <end position="238"/>
    </location>
    <ligand>
        <name>GTP</name>
        <dbReference type="ChEBI" id="CHEBI:37565"/>
    </ligand>
</feature>
<feature type="binding site" evidence="10">
    <location>
        <position position="252"/>
    </location>
    <ligand>
        <name>K(+)</name>
        <dbReference type="ChEBI" id="CHEBI:29103"/>
    </ligand>
</feature>
<comment type="caution">
    <text evidence="10">Lacks conserved residue(s) required for the propagation of feature annotation.</text>
</comment>
<dbReference type="CDD" id="cd04164">
    <property type="entry name" value="trmE"/>
    <property type="match status" value="1"/>
</dbReference>
<keyword evidence="2 10" id="KW-0963">Cytoplasm</keyword>
<evidence type="ECO:0000256" key="7">
    <source>
        <dbReference type="ARBA" id="ARBA00022842"/>
    </source>
</evidence>
<dbReference type="EMBL" id="CP159485">
    <property type="protein sequence ID" value="XCI30053.1"/>
    <property type="molecule type" value="Genomic_DNA"/>
</dbReference>
<dbReference type="GO" id="GO:0002098">
    <property type="term" value="P:tRNA wobble uridine modification"/>
    <property type="evidence" value="ECO:0007669"/>
    <property type="project" value="TreeGrafter"/>
</dbReference>
<dbReference type="FunFam" id="3.40.50.300:FF:000494">
    <property type="entry name" value="tRNA modification GTPase MnmE"/>
    <property type="match status" value="1"/>
</dbReference>
<evidence type="ECO:0000256" key="4">
    <source>
        <dbReference type="ARBA" id="ARBA00022723"/>
    </source>
</evidence>
<keyword evidence="6 10" id="KW-0378">Hydrolase</keyword>
<dbReference type="InterPro" id="IPR025867">
    <property type="entry name" value="MnmE_helical"/>
</dbReference>
<feature type="binding site" evidence="10">
    <location>
        <position position="254"/>
    </location>
    <ligand>
        <name>K(+)</name>
        <dbReference type="ChEBI" id="CHEBI:29103"/>
    </ligand>
</feature>
<dbReference type="GO" id="GO:0005525">
    <property type="term" value="F:GTP binding"/>
    <property type="evidence" value="ECO:0007669"/>
    <property type="project" value="UniProtKB-UniRule"/>
</dbReference>
<dbReference type="Pfam" id="PF10396">
    <property type="entry name" value="TrmE_N"/>
    <property type="match status" value="1"/>
</dbReference>
<evidence type="ECO:0000256" key="9">
    <source>
        <dbReference type="ARBA" id="ARBA00023134"/>
    </source>
</evidence>
<dbReference type="SUPFAM" id="SSF52540">
    <property type="entry name" value="P-loop containing nucleoside triphosphate hydrolases"/>
    <property type="match status" value="1"/>
</dbReference>
<dbReference type="InterPro" id="IPR006073">
    <property type="entry name" value="GTP-bd"/>
</dbReference>
<keyword evidence="5 10" id="KW-0547">Nucleotide-binding</keyword>
<feature type="binding site" evidence="10">
    <location>
        <begin position="277"/>
        <end position="280"/>
    </location>
    <ligand>
        <name>GTP</name>
        <dbReference type="ChEBI" id="CHEBI:37565"/>
    </ligand>
</feature>
<dbReference type="NCBIfam" id="TIGR00450">
    <property type="entry name" value="mnmE_trmE_thdF"/>
    <property type="match status" value="1"/>
</dbReference>
<reference evidence="13" key="2">
    <citation type="submission" date="2024-06" db="EMBL/GenBank/DDBJ databases">
        <authorList>
            <person name="Petrova K.O."/>
            <person name="Toshchakov S.V."/>
            <person name="Boltjanskaja Y.V."/>
            <person name="Kevbrin V.V."/>
        </authorList>
    </citation>
    <scope>NUCLEOTIDE SEQUENCE</scope>
    <source>
        <strain evidence="13">Z-710</strain>
    </source>
</reference>
<dbReference type="GO" id="GO:0042802">
    <property type="term" value="F:identical protein binding"/>
    <property type="evidence" value="ECO:0007669"/>
    <property type="project" value="UniProtKB-ARBA"/>
</dbReference>
<gene>
    <name evidence="10 13" type="primary">mnmE</name>
    <name evidence="10" type="synonym">trmE</name>
    <name evidence="13" type="ORF">PRVXH_002713</name>
</gene>
<dbReference type="FunFam" id="3.30.1360.120:FF:000003">
    <property type="entry name" value="tRNA modification GTPase MnmE"/>
    <property type="match status" value="1"/>
</dbReference>
<dbReference type="AlphaFoldDB" id="A0AAU8HXA8"/>
<dbReference type="RefSeq" id="WP_353894598.1">
    <property type="nucleotide sequence ID" value="NZ_CP159485.1"/>
</dbReference>
<feature type="binding site" evidence="10">
    <location>
        <begin position="252"/>
        <end position="258"/>
    </location>
    <ligand>
        <name>GTP</name>
        <dbReference type="ChEBI" id="CHEBI:37565"/>
    </ligand>
</feature>
<reference evidence="13" key="1">
    <citation type="journal article" date="2018" name="Antonie Van Leeuwenhoek">
        <title>Proteinivorax hydrogeniformans sp. nov., an anaerobic, haloalkaliphilic bacterium fermenting proteinaceous compounds with high hydrogen production.</title>
        <authorList>
            <person name="Boltyanskaya Y."/>
            <person name="Detkova E."/>
            <person name="Pimenov N."/>
            <person name="Kevbrin V."/>
        </authorList>
    </citation>
    <scope>NUCLEOTIDE SEQUENCE</scope>
    <source>
        <strain evidence="13">Z-710</strain>
    </source>
</reference>
<evidence type="ECO:0000256" key="6">
    <source>
        <dbReference type="ARBA" id="ARBA00022801"/>
    </source>
</evidence>
<evidence type="ECO:0000256" key="2">
    <source>
        <dbReference type="ARBA" id="ARBA00022490"/>
    </source>
</evidence>
<evidence type="ECO:0000256" key="10">
    <source>
        <dbReference type="HAMAP-Rule" id="MF_00379"/>
    </source>
</evidence>
<keyword evidence="4 10" id="KW-0479">Metal-binding</keyword>
<dbReference type="InterPro" id="IPR027266">
    <property type="entry name" value="TrmE/GcvT-like"/>
</dbReference>
<dbReference type="InterPro" id="IPR027417">
    <property type="entry name" value="P-loop_NTPase"/>
</dbReference>
<dbReference type="InterPro" id="IPR027368">
    <property type="entry name" value="MnmE_dom2"/>
</dbReference>
<dbReference type="InterPro" id="IPR004520">
    <property type="entry name" value="GTPase_MnmE"/>
</dbReference>
<dbReference type="PRINTS" id="PR00449">
    <property type="entry name" value="RASTRNSFRMNG"/>
</dbReference>
<evidence type="ECO:0000256" key="5">
    <source>
        <dbReference type="ARBA" id="ARBA00022741"/>
    </source>
</evidence>
<comment type="cofactor">
    <cofactor evidence="10">
        <name>K(+)</name>
        <dbReference type="ChEBI" id="CHEBI:29103"/>
    </cofactor>
    <text evidence="10">Binds 1 potassium ion per subunit.</text>
</comment>
<keyword evidence="8 10" id="KW-0630">Potassium</keyword>
<dbReference type="GO" id="GO:0030488">
    <property type="term" value="P:tRNA methylation"/>
    <property type="evidence" value="ECO:0007669"/>
    <property type="project" value="TreeGrafter"/>
</dbReference>
<dbReference type="InterPro" id="IPR018948">
    <property type="entry name" value="GTP-bd_TrmE_N"/>
</dbReference>
<dbReference type="Pfam" id="PF12631">
    <property type="entry name" value="MnmE_helical"/>
    <property type="match status" value="1"/>
</dbReference>
<feature type="binding site" evidence="10">
    <location>
        <position position="257"/>
    </location>
    <ligand>
        <name>K(+)</name>
        <dbReference type="ChEBI" id="CHEBI:29103"/>
    </ligand>
</feature>
<evidence type="ECO:0000313" key="13">
    <source>
        <dbReference type="EMBL" id="XCI30053.1"/>
    </source>
</evidence>
<evidence type="ECO:0000256" key="3">
    <source>
        <dbReference type="ARBA" id="ARBA00022694"/>
    </source>
</evidence>
<feature type="binding site" evidence="10">
    <location>
        <position position="237"/>
    </location>
    <ligand>
        <name>Mg(2+)</name>
        <dbReference type="ChEBI" id="CHEBI:18420"/>
    </ligand>
</feature>
<feature type="binding site" evidence="10">
    <location>
        <position position="461"/>
    </location>
    <ligand>
        <name>(6S)-5-formyl-5,6,7,8-tetrahydrofolate</name>
        <dbReference type="ChEBI" id="CHEBI:57457"/>
    </ligand>
</feature>
<feature type="domain" description="TrmE-type G" evidence="12">
    <location>
        <begin position="223"/>
        <end position="381"/>
    </location>
</feature>
<dbReference type="PROSITE" id="PS51709">
    <property type="entry name" value="G_TRME"/>
    <property type="match status" value="1"/>
</dbReference>
<dbReference type="PANTHER" id="PTHR42714:SF2">
    <property type="entry name" value="TRNA MODIFICATION GTPASE GTPBP3, MITOCHONDRIAL"/>
    <property type="match status" value="1"/>
</dbReference>
<dbReference type="NCBIfam" id="NF003661">
    <property type="entry name" value="PRK05291.1-3"/>
    <property type="match status" value="1"/>
</dbReference>
<feature type="binding site" evidence="10">
    <location>
        <position position="127"/>
    </location>
    <ligand>
        <name>(6S)-5-formyl-5,6,7,8-tetrahydrofolate</name>
        <dbReference type="ChEBI" id="CHEBI:57457"/>
    </ligand>
</feature>
<dbReference type="GO" id="GO:0005829">
    <property type="term" value="C:cytosol"/>
    <property type="evidence" value="ECO:0007669"/>
    <property type="project" value="TreeGrafter"/>
</dbReference>
<dbReference type="CDD" id="cd14858">
    <property type="entry name" value="TrmE_N"/>
    <property type="match status" value="1"/>
</dbReference>
<organism evidence="13">
    <name type="scientific">Proteinivorax hydrogeniformans</name>
    <dbReference type="NCBI Taxonomy" id="1826727"/>
    <lineage>
        <taxon>Bacteria</taxon>
        <taxon>Bacillati</taxon>
        <taxon>Bacillota</taxon>
        <taxon>Clostridia</taxon>
        <taxon>Eubacteriales</taxon>
        <taxon>Proteinivoracaceae</taxon>
        <taxon>Proteinivorax</taxon>
    </lineage>
</organism>
<dbReference type="Gene3D" id="1.20.120.430">
    <property type="entry name" value="tRNA modification GTPase MnmE domain 2"/>
    <property type="match status" value="1"/>
</dbReference>
<keyword evidence="9 10" id="KW-0342">GTP-binding</keyword>